<gene>
    <name evidence="6" type="ORF">BFL38_11855</name>
</gene>
<evidence type="ECO:0000313" key="6">
    <source>
        <dbReference type="EMBL" id="OEJ16131.1"/>
    </source>
</evidence>
<dbReference type="PANTHER" id="PTHR40094:SF1">
    <property type="entry name" value="UBIQUITIN DOMAIN-CONTAINING PROTEIN"/>
    <property type="match status" value="1"/>
</dbReference>
<dbReference type="SMART" id="SM01360">
    <property type="entry name" value="A2M"/>
    <property type="match status" value="1"/>
</dbReference>
<dbReference type="InterPro" id="IPR041462">
    <property type="entry name" value="Bact_A2M_MG6"/>
</dbReference>
<dbReference type="Gene3D" id="2.20.130.20">
    <property type="match status" value="1"/>
</dbReference>
<evidence type="ECO:0000256" key="3">
    <source>
        <dbReference type="SAM" id="Phobius"/>
    </source>
</evidence>
<dbReference type="Gene3D" id="1.50.10.20">
    <property type="match status" value="1"/>
</dbReference>
<evidence type="ECO:0000256" key="2">
    <source>
        <dbReference type="ARBA" id="ARBA00022729"/>
    </source>
</evidence>
<keyword evidence="2" id="KW-0732">Signal</keyword>
<evidence type="ECO:0000313" key="7">
    <source>
        <dbReference type="Proteomes" id="UP000095247"/>
    </source>
</evidence>
<keyword evidence="3" id="KW-0812">Transmembrane</keyword>
<dbReference type="EMBL" id="MDCO01000001">
    <property type="protein sequence ID" value="OEJ16131.1"/>
    <property type="molecule type" value="Genomic_DNA"/>
</dbReference>
<organism evidence="6 7">
    <name type="scientific">Brachyspira hampsonii</name>
    <dbReference type="NCBI Taxonomy" id="1287055"/>
    <lineage>
        <taxon>Bacteria</taxon>
        <taxon>Pseudomonadati</taxon>
        <taxon>Spirochaetota</taxon>
        <taxon>Spirochaetia</taxon>
        <taxon>Brachyspirales</taxon>
        <taxon>Brachyspiraceae</taxon>
        <taxon>Brachyspira</taxon>
    </lineage>
</organism>
<dbReference type="RefSeq" id="WP_069725583.1">
    <property type="nucleotide sequence ID" value="NZ_MDCO01000001.1"/>
</dbReference>
<dbReference type="PANTHER" id="PTHR40094">
    <property type="entry name" value="ALPHA-2-MACROGLOBULIN HOMOLOG"/>
    <property type="match status" value="1"/>
</dbReference>
<dbReference type="InterPro" id="IPR011626">
    <property type="entry name" value="Alpha-macroglobulin_TED"/>
</dbReference>
<evidence type="ECO:0000259" key="5">
    <source>
        <dbReference type="SMART" id="SM01360"/>
    </source>
</evidence>
<dbReference type="InterPro" id="IPR021868">
    <property type="entry name" value="Alpha_2_Macroglob_MG3"/>
</dbReference>
<dbReference type="SMART" id="SM01359">
    <property type="entry name" value="A2M_N_2"/>
    <property type="match status" value="1"/>
</dbReference>
<feature type="transmembrane region" description="Helical" evidence="3">
    <location>
        <begin position="7"/>
        <end position="27"/>
    </location>
</feature>
<dbReference type="InterPro" id="IPR051802">
    <property type="entry name" value="YfhM-like"/>
</dbReference>
<dbReference type="Proteomes" id="UP000095247">
    <property type="component" value="Unassembled WGS sequence"/>
</dbReference>
<dbReference type="Gene3D" id="2.60.40.1930">
    <property type="match status" value="1"/>
</dbReference>
<comment type="caution">
    <text evidence="6">The sequence shown here is derived from an EMBL/GenBank/DDBJ whole genome shotgun (WGS) entry which is preliminary data.</text>
</comment>
<evidence type="ECO:0000256" key="1">
    <source>
        <dbReference type="ARBA" id="ARBA00010556"/>
    </source>
</evidence>
<dbReference type="Pfam" id="PF00207">
    <property type="entry name" value="A2M"/>
    <property type="match status" value="1"/>
</dbReference>
<dbReference type="Gene3D" id="2.60.40.3710">
    <property type="match status" value="1"/>
</dbReference>
<keyword evidence="3" id="KW-0472">Membrane</keyword>
<dbReference type="InterPro" id="IPR011625">
    <property type="entry name" value="A2M_N_BRD"/>
</dbReference>
<dbReference type="Pfam" id="PF17962">
    <property type="entry name" value="bMG6"/>
    <property type="match status" value="1"/>
</dbReference>
<dbReference type="CDD" id="cd02891">
    <property type="entry name" value="A2M_like"/>
    <property type="match status" value="1"/>
</dbReference>
<dbReference type="Pfam" id="PF07703">
    <property type="entry name" value="A2M_BRD"/>
    <property type="match status" value="1"/>
</dbReference>
<evidence type="ECO:0000259" key="4">
    <source>
        <dbReference type="SMART" id="SM01359"/>
    </source>
</evidence>
<dbReference type="InterPro" id="IPR013783">
    <property type="entry name" value="Ig-like_fold"/>
</dbReference>
<dbReference type="Gene3D" id="2.60.40.10">
    <property type="entry name" value="Immunoglobulins"/>
    <property type="match status" value="1"/>
</dbReference>
<dbReference type="InterPro" id="IPR002890">
    <property type="entry name" value="MG2"/>
</dbReference>
<dbReference type="InterPro" id="IPR001599">
    <property type="entry name" value="Macroglobln_a2"/>
</dbReference>
<proteinExistence type="inferred from homology"/>
<reference evidence="6 7" key="1">
    <citation type="submission" date="2016-08" db="EMBL/GenBank/DDBJ databases">
        <title>Characterization and recognition of Brachyspira hampsonii sp. nov., a novel intestinal spirochete that is pathogenic to pigs.</title>
        <authorList>
            <person name="Mirajkar N."/>
            <person name="La T."/>
            <person name="Phillips N."/>
            <person name="Hampson D."/>
            <person name="Gebhart C."/>
        </authorList>
    </citation>
    <scope>NUCLEOTIDE SEQUENCE [LARGE SCALE GENOMIC DNA]</scope>
    <source>
        <strain evidence="6 7">P280/1</strain>
    </source>
</reference>
<feature type="domain" description="Alpha-2-macroglobulin bait region" evidence="4">
    <location>
        <begin position="981"/>
        <end position="1136"/>
    </location>
</feature>
<dbReference type="Pfam" id="PF01835">
    <property type="entry name" value="MG2"/>
    <property type="match status" value="1"/>
</dbReference>
<name>A0A1E5NIX8_9SPIR</name>
<sequence>MLKLKTIYYAAIMLFIMGVSMFAAVAIDRTSPIGENTSRYNYEAITVTFNQQMVALQSIKEVTNEYFSFNVDVKGSYRWLSINTLAFYPSEPLPDNTAIEVTLKKGIKSELTGEVLENDYTWTFNTLRPIMQKSSPYDRQSDLATDVNIVVYYNMPIYLESAKENIELISSNTYRNIDFDVRYARLEDLREWETNEYKLEQVLVIKPKTVLDKNDKITVHIEEGLAAINGNLGTADNDSFSFSTHDEFYFNGDSEQTVTASYSPEAPRINFSTRVEWADLIRNMEITPAIQLPTEEDIQQNSWSSKSFSLYSLRFNPNVTYNIKINGSLKDAYGQTLGEEQNITLNVTDYNPSLSIPSGMGVVESYEGIKLPVQVMNPNTINIQSRYVDKENIIPFLFVNREVYRYDESAEFRNYTNQYKNLLGYNNTTQYTPDVERNRYITTALYLTNYMNNKQYGLLSIEFKSKTGYQSQYDYSSSSQIQITSMGVTGKFSGDSNTIFVTDLKTGMPIEGAQVEIRDDFNRVLEKATTDENGIATTKGFRTLGINRVSRWSSPRQWAIVTKGDDVSFINSDWGTGVSPWRMDISYNDAPPTKDYNGSMFTERGIYKPGEEVHIKGVIRENKFGNWKIASDFKTGLFTINNSRGEEIHKGTVTLNEYGSYLIDFTLPADAPTGYYNVNVEFKSDSNKLTDEEKQEGVKDQTYSLSQSFRVEEFKPLEYESRLWVEDKNYYLGDTMPIKMSGWYLFGEPMISNQVDYNISMNETFFTPPNNAGFRFTKLSWFEDEYYNNYYSMIANGTASLDENGEYAYSPTVDASRSIHAAYVTIESTVSGEDSQKVSTTKSVLVHGSDYYIGIKRQGYFLETDKPTQLEFIAADPEGNRLEGKKIEVQVIRRHWESVRKAITGGRFEWESKQIDDVIETTTVTTAKDPVAFSFTPTNSGLYIILARAKDSKNREVASDEYMYVIGKDYAPWAMFDDDLLELITEKEEYQPYETAKIMVKSPYESATALVTVEREYVIDSFVTNIEGSTALIEVPIKPEYLPNVYVGVSLVKGRVENEAYTNYATDEGKPSFKIGYAGLSVSPREKELNVKITKSADSLEPRDEMTVDLYVETKESKPMETEIMLSVVDVGVLNLIGYKTPNWFNTFYGKRPLSVASADTRIHLIGQRNYGEKGDTPGGDGMRAANSLMAKAEAMGMDVFSIRKNFLTTAFYQGRVKTDANGKATVTFNLPDNITSFRIMASAINKDGYFGASDDVVVVKKNIMLMPTLPEFAYVEDKLKAGTLVYNYSDKDLEIEVQAVASNAMIENDVQKITVPKGGNADVRFDIIATNRGEAKVTILAKGGEYTDAVEKSFEVNVPMTTESVAVFSSTTNNSTDLMIRVPNITEAYKGAGSLEVYMSPSAFSELSGGINYLINYPYLCLEQQLSRVYPIITSKRLLVDMKLTDIAEAELDKTVTDFLKTMPTYQSLNGGFSYWPSKTWISPWLTAYAADAMIKAKKEGYAIDENSLKLALEYINNYAKSGNAEKPSFWNDEYINLSSIAYIAAVLAEGGYNANDVKAIIDRIYPEVNNIPFYGQVQLMRAMYYNKYDNNAFTNVRQYILNTIKEDPTTAHYELEVRYANLYWIHSSSVRDTSVALYALIETGYDNAINEKVVRWLVQSRKNGRYLNTQDNVSVFDAMNMYYKKYENVSPNFKAEFIYQGQTLLAETFSSRTQPSLTKNYALDEFMNDRLSNSNTRSALANIKRNGDGRLYYGVRLTYAPRDLAVNRDAGIKVVREYQTKDGKVLDLTKDKFKQGEEYVVVVKVTVPYERHFVVVDTPIASGMRILNSSFATESSEVKNITGNQGTSWWGGFNHTENYNDKILLFADILDKGEHVYKYVVRAATPGEYLLPATKAEEMYNPEVFGYDGQYKVIIEAK</sequence>
<dbReference type="GO" id="GO:0004866">
    <property type="term" value="F:endopeptidase inhibitor activity"/>
    <property type="evidence" value="ECO:0007669"/>
    <property type="project" value="InterPro"/>
</dbReference>
<dbReference type="InterPro" id="IPR047565">
    <property type="entry name" value="Alpha-macroglob_thiol-ester_cl"/>
</dbReference>
<dbReference type="InterPro" id="IPR041246">
    <property type="entry name" value="Bact_MG10"/>
</dbReference>
<dbReference type="Pfam" id="PF17973">
    <property type="entry name" value="bMG10"/>
    <property type="match status" value="1"/>
</dbReference>
<comment type="similarity">
    <text evidence="1">Belongs to the protease inhibitor I39 (alpha-2-macroglobulin) family. Bacterial alpha-2-macroglobulin subfamily.</text>
</comment>
<dbReference type="Pfam" id="PF11974">
    <property type="entry name" value="bMG3"/>
    <property type="match status" value="1"/>
</dbReference>
<feature type="domain" description="Alpha-2-macroglobulin" evidence="5">
    <location>
        <begin position="1210"/>
        <end position="1300"/>
    </location>
</feature>
<dbReference type="SMART" id="SM01419">
    <property type="entry name" value="Thiol-ester_cl"/>
    <property type="match status" value="1"/>
</dbReference>
<dbReference type="Pfam" id="PF13205">
    <property type="entry name" value="Big_5"/>
    <property type="match status" value="1"/>
</dbReference>
<dbReference type="Pfam" id="PF07678">
    <property type="entry name" value="TED_complement"/>
    <property type="match status" value="1"/>
</dbReference>
<dbReference type="GO" id="GO:0005615">
    <property type="term" value="C:extracellular space"/>
    <property type="evidence" value="ECO:0007669"/>
    <property type="project" value="InterPro"/>
</dbReference>
<protein>
    <submittedName>
        <fullName evidence="6">Alpha-2-macroglobulin</fullName>
    </submittedName>
</protein>
<dbReference type="InterPro" id="IPR008930">
    <property type="entry name" value="Terpenoid_cyclase/PrenylTrfase"/>
</dbReference>
<keyword evidence="3" id="KW-1133">Transmembrane helix</keyword>
<accession>A0A1E5NIX8</accession>
<dbReference type="SUPFAM" id="SSF48239">
    <property type="entry name" value="Terpenoid cyclases/Protein prenyltransferases"/>
    <property type="match status" value="1"/>
</dbReference>
<dbReference type="InterPro" id="IPR032812">
    <property type="entry name" value="SbsA_Ig"/>
</dbReference>